<reference evidence="3 4" key="1">
    <citation type="submission" date="2017-08" db="EMBL/GenBank/DDBJ databases">
        <authorList>
            <person name="de Groot N.N."/>
        </authorList>
    </citation>
    <scope>NUCLEOTIDE SEQUENCE [LARGE SCALE GENOMIC DNA]</scope>
    <source>
        <strain evidence="3 4">JA575</strain>
    </source>
</reference>
<dbReference type="GO" id="GO:0003677">
    <property type="term" value="F:DNA binding"/>
    <property type="evidence" value="ECO:0007669"/>
    <property type="project" value="InterPro"/>
</dbReference>
<dbReference type="Proteomes" id="UP000256343">
    <property type="component" value="Unassembled WGS sequence"/>
</dbReference>
<dbReference type="EMBL" id="QRDT01000030">
    <property type="protein sequence ID" value="RED25777.1"/>
    <property type="molecule type" value="Genomic_DNA"/>
</dbReference>
<protein>
    <submittedName>
        <fullName evidence="3">Helix-turn-helix protein</fullName>
    </submittedName>
</protein>
<evidence type="ECO:0000313" key="4">
    <source>
        <dbReference type="Proteomes" id="UP000252631"/>
    </source>
</evidence>
<gene>
    <name evidence="2" type="ORF">BJ125_13010</name>
    <name evidence="3" type="ORF">SAMN05892882_13010</name>
</gene>
<dbReference type="Gene3D" id="1.10.260.40">
    <property type="entry name" value="lambda repressor-like DNA-binding domains"/>
    <property type="match status" value="1"/>
</dbReference>
<keyword evidence="5" id="KW-1185">Reference proteome</keyword>
<dbReference type="InterPro" id="IPR001387">
    <property type="entry name" value="Cro/C1-type_HTH"/>
</dbReference>
<evidence type="ECO:0000313" key="2">
    <source>
        <dbReference type="EMBL" id="RED25777.1"/>
    </source>
</evidence>
<evidence type="ECO:0000259" key="1">
    <source>
        <dbReference type="Pfam" id="PF01381"/>
    </source>
</evidence>
<dbReference type="CDD" id="cd00093">
    <property type="entry name" value="HTH_XRE"/>
    <property type="match status" value="1"/>
</dbReference>
<dbReference type="InterPro" id="IPR010982">
    <property type="entry name" value="Lambda_DNA-bd_dom_sf"/>
</dbReference>
<organism evidence="3 4">
    <name type="scientific">Rhodopseudomonas pentothenatexigens</name>
    <dbReference type="NCBI Taxonomy" id="999699"/>
    <lineage>
        <taxon>Bacteria</taxon>
        <taxon>Pseudomonadati</taxon>
        <taxon>Pseudomonadota</taxon>
        <taxon>Alphaproteobacteria</taxon>
        <taxon>Hyphomicrobiales</taxon>
        <taxon>Nitrobacteraceae</taxon>
        <taxon>Rhodopseudomonas</taxon>
    </lineage>
</organism>
<dbReference type="EMBL" id="UFQQ01000030">
    <property type="protein sequence ID" value="SSW93105.1"/>
    <property type="molecule type" value="Genomic_DNA"/>
</dbReference>
<proteinExistence type="predicted"/>
<evidence type="ECO:0000313" key="5">
    <source>
        <dbReference type="Proteomes" id="UP000256343"/>
    </source>
</evidence>
<dbReference type="AlphaFoldDB" id="A0A336JTH6"/>
<dbReference type="Proteomes" id="UP000252631">
    <property type="component" value="Unassembled WGS sequence"/>
</dbReference>
<reference evidence="2 5" key="2">
    <citation type="submission" date="2018-07" db="EMBL/GenBank/DDBJ databases">
        <title>Genomic Encyclopedia of Archaeal and Bacterial Type Strains, Phase II (KMG-II): from individual species to whole genera.</title>
        <authorList>
            <person name="Goeker M."/>
        </authorList>
    </citation>
    <scope>NUCLEOTIDE SEQUENCE [LARGE SCALE GENOMIC DNA]</scope>
    <source>
        <strain evidence="2 5">JA575</strain>
    </source>
</reference>
<name>A0A336JTH6_9BRAD</name>
<dbReference type="SUPFAM" id="SSF47413">
    <property type="entry name" value="lambda repressor-like DNA-binding domains"/>
    <property type="match status" value="1"/>
</dbReference>
<dbReference type="Pfam" id="PF01381">
    <property type="entry name" value="HTH_3"/>
    <property type="match status" value="1"/>
</dbReference>
<dbReference type="OrthoDB" id="6994865at2"/>
<feature type="domain" description="HTH cro/C1-type" evidence="1">
    <location>
        <begin position="22"/>
        <end position="68"/>
    </location>
</feature>
<evidence type="ECO:0000313" key="3">
    <source>
        <dbReference type="EMBL" id="SSW93105.1"/>
    </source>
</evidence>
<accession>A0A336JTH6</accession>
<sequence>MPSNSRGVISLDWKELVAEAIRRRKAEKMTQREHAALAGVSIPTIVSFDRGERSLTLEKAFDILRVVGLVKEPDKGGAQESFVQDAFKRWRELTSKLPADSPGRFSNGWYRIDYALEGDLKSVELHKFRDLLQKAVIRHTGWPLFLFMTRPEYEPHEQDGVIECWLKPEEAGGQRSFADPAHCDFWRASPNGRAFIIRGYQEDGQETFPSRTVFDTTLPVWRIGEALLHAQALANQLAEDRRKVKVKLRVLYTGLSGRVLRSWANPMSDLFMEGGAARSDEAVLEATVPVAEIDDHLALYVHPLVASLYERFGVTGLSVDRVAAELARLRGGRF</sequence>